<name>A0A5N4E3Q6_CAMDR</name>
<dbReference type="AlphaFoldDB" id="A0A5N4E3Q6"/>
<dbReference type="EMBL" id="JWIN03000006">
    <property type="protein sequence ID" value="KAB1277920.1"/>
    <property type="molecule type" value="Genomic_DNA"/>
</dbReference>
<sequence>MGPLLPSDQLWLRVLDQVGSHVLGNRGRTSGALEQGTSSELVRMSWALPSSHVVHTAFNGVLCPD</sequence>
<evidence type="ECO:0000313" key="2">
    <source>
        <dbReference type="Proteomes" id="UP000299084"/>
    </source>
</evidence>
<accession>A0A5N4E3Q6</accession>
<protein>
    <submittedName>
        <fullName evidence="1">Uncharacterized protein</fullName>
    </submittedName>
</protein>
<proteinExistence type="predicted"/>
<organism evidence="1 2">
    <name type="scientific">Camelus dromedarius</name>
    <name type="common">Dromedary</name>
    <name type="synonym">Arabian camel</name>
    <dbReference type="NCBI Taxonomy" id="9838"/>
    <lineage>
        <taxon>Eukaryota</taxon>
        <taxon>Metazoa</taxon>
        <taxon>Chordata</taxon>
        <taxon>Craniata</taxon>
        <taxon>Vertebrata</taxon>
        <taxon>Euteleostomi</taxon>
        <taxon>Mammalia</taxon>
        <taxon>Eutheria</taxon>
        <taxon>Laurasiatheria</taxon>
        <taxon>Artiodactyla</taxon>
        <taxon>Tylopoda</taxon>
        <taxon>Camelidae</taxon>
        <taxon>Camelus</taxon>
    </lineage>
</organism>
<evidence type="ECO:0000313" key="1">
    <source>
        <dbReference type="EMBL" id="KAB1277920.1"/>
    </source>
</evidence>
<gene>
    <name evidence="1" type="ORF">Cadr_000006142</name>
</gene>
<reference evidence="1 2" key="1">
    <citation type="journal article" date="2019" name="Mol. Ecol. Resour.">
        <title>Improving Illumina assemblies with Hi-C and long reads: an example with the North African dromedary.</title>
        <authorList>
            <person name="Elbers J.P."/>
            <person name="Rogers M.F."/>
            <person name="Perelman P.L."/>
            <person name="Proskuryakova A.A."/>
            <person name="Serdyukova N.A."/>
            <person name="Johnson W.E."/>
            <person name="Horin P."/>
            <person name="Corander J."/>
            <person name="Murphy D."/>
            <person name="Burger P.A."/>
        </authorList>
    </citation>
    <scope>NUCLEOTIDE SEQUENCE [LARGE SCALE GENOMIC DNA]</scope>
    <source>
        <strain evidence="1">Drom800</strain>
        <tissue evidence="1">Blood</tissue>
    </source>
</reference>
<comment type="caution">
    <text evidence="1">The sequence shown here is derived from an EMBL/GenBank/DDBJ whole genome shotgun (WGS) entry which is preliminary data.</text>
</comment>
<dbReference type="Proteomes" id="UP000299084">
    <property type="component" value="Unassembled WGS sequence"/>
</dbReference>
<keyword evidence="2" id="KW-1185">Reference proteome</keyword>